<keyword evidence="5" id="KW-1185">Reference proteome</keyword>
<dbReference type="STRING" id="1371.GCA_900166605_01170"/>
<evidence type="ECO:0000313" key="5">
    <source>
        <dbReference type="Proteomes" id="UP000321051"/>
    </source>
</evidence>
<reference evidence="4 5" key="1">
    <citation type="submission" date="2019-07" db="EMBL/GenBank/DDBJ databases">
        <title>Whole genome shotgun sequence of Marinococcus halophilus NBRC 102359.</title>
        <authorList>
            <person name="Hosoyama A."/>
            <person name="Uohara A."/>
            <person name="Ohji S."/>
            <person name="Ichikawa N."/>
        </authorList>
    </citation>
    <scope>NUCLEOTIDE SEQUENCE [LARGE SCALE GENOMIC DNA]</scope>
    <source>
        <strain evidence="4 5">NBRC 102359</strain>
    </source>
</reference>
<dbReference type="InterPro" id="IPR001926">
    <property type="entry name" value="TrpB-like_PALP"/>
</dbReference>
<dbReference type="CDD" id="cd00640">
    <property type="entry name" value="Trp-synth-beta_II"/>
    <property type="match status" value="1"/>
</dbReference>
<dbReference type="InterPro" id="IPR036052">
    <property type="entry name" value="TrpB-like_PALP_sf"/>
</dbReference>
<dbReference type="EMBL" id="BJUN01000014">
    <property type="protein sequence ID" value="GEK59447.1"/>
    <property type="molecule type" value="Genomic_DNA"/>
</dbReference>
<keyword evidence="4" id="KW-0456">Lyase</keyword>
<dbReference type="InterPro" id="IPR019871">
    <property type="entry name" value="DiNH2propionate_NH3-lyase_sub"/>
</dbReference>
<dbReference type="AlphaFoldDB" id="A0A510YAP3"/>
<accession>A0A510YAP3</accession>
<dbReference type="GO" id="GO:0008838">
    <property type="term" value="F:diaminopropionate ammonia-lyase activity"/>
    <property type="evidence" value="ECO:0007669"/>
    <property type="project" value="InterPro"/>
</dbReference>
<keyword evidence="2" id="KW-0663">Pyridoxal phosphate</keyword>
<comment type="cofactor">
    <cofactor evidence="1">
        <name>pyridoxal 5'-phosphate</name>
        <dbReference type="ChEBI" id="CHEBI:597326"/>
    </cofactor>
</comment>
<dbReference type="OrthoDB" id="34584at2"/>
<dbReference type="GO" id="GO:1901605">
    <property type="term" value="P:alpha-amino acid metabolic process"/>
    <property type="evidence" value="ECO:0007669"/>
    <property type="project" value="UniProtKB-ARBA"/>
</dbReference>
<proteinExistence type="predicted"/>
<comment type="caution">
    <text evidence="4">The sequence shown here is derived from an EMBL/GenBank/DDBJ whole genome shotgun (WGS) entry which is preliminary data.</text>
</comment>
<evidence type="ECO:0000313" key="4">
    <source>
        <dbReference type="EMBL" id="GEK59447.1"/>
    </source>
</evidence>
<sequence length="408" mass="45387">MKKTTEAYSYVTNKNVSSTTHEDSAYFSAEKIGKVWRFQQTHKKYTNTPLYSLRHLANYLGVKDIKVKDESTRFGLNAFKVMGGIYAVAKYLAELLDKDVDNLSFEELQSAETRNALGDITFITATDGNHGRGLAWAARELGQEAAIYMPKGSQPSRLEAIQNEGAFAEITELNYDATVRMAARLAKENDWVMVQDTAWEGYEKIPLWIMQGYASIAHEIVQEMDKTDDPAPTHVFLQAGVGSFAAGIASYLKQHYQGQAPKIIVVEPDKAECYYRSFLNTHNEMEIVEGEMDTIMAGLACGEPSSIAFRLLSHYAAASYSCGDSIAALGMRILGNPLQGDPRIISGESGAVPLGLLYRLRTKERDKTCEAINLDQNARVLIISTEGDTDQQHYRNIVWNGCFPNECI</sequence>
<dbReference type="PANTHER" id="PTHR42937">
    <property type="match status" value="1"/>
</dbReference>
<dbReference type="SUPFAM" id="SSF53686">
    <property type="entry name" value="Tryptophan synthase beta subunit-like PLP-dependent enzymes"/>
    <property type="match status" value="1"/>
</dbReference>
<dbReference type="NCBIfam" id="TIGR01747">
    <property type="entry name" value="diampropi_NH3ly"/>
    <property type="match status" value="1"/>
</dbReference>
<name>A0A510YAP3_MARHA</name>
<dbReference type="NCBIfam" id="TIGR03528">
    <property type="entry name" value="2_3_DAP_am_ly"/>
    <property type="match status" value="1"/>
</dbReference>
<feature type="domain" description="Tryptophan synthase beta chain-like PALP" evidence="3">
    <location>
        <begin position="45"/>
        <end position="364"/>
    </location>
</feature>
<gene>
    <name evidence="4" type="primary">dpaL</name>
    <name evidence="4" type="ORF">MHA01_23520</name>
</gene>
<evidence type="ECO:0000256" key="1">
    <source>
        <dbReference type="ARBA" id="ARBA00001933"/>
    </source>
</evidence>
<dbReference type="Gene3D" id="3.40.50.1100">
    <property type="match status" value="2"/>
</dbReference>
<dbReference type="PANTHER" id="PTHR42937:SF1">
    <property type="entry name" value="DIAMINOPROPIONATE AMMONIA-LYASE"/>
    <property type="match status" value="1"/>
</dbReference>
<dbReference type="NCBIfam" id="NF006058">
    <property type="entry name" value="PRK08206.1"/>
    <property type="match status" value="1"/>
</dbReference>
<dbReference type="RefSeq" id="WP_094908682.1">
    <property type="nucleotide sequence ID" value="NZ_BJUN01000014.1"/>
</dbReference>
<evidence type="ECO:0000256" key="2">
    <source>
        <dbReference type="ARBA" id="ARBA00022898"/>
    </source>
</evidence>
<dbReference type="Pfam" id="PF00291">
    <property type="entry name" value="PALP"/>
    <property type="match status" value="1"/>
</dbReference>
<organism evidence="4 5">
    <name type="scientific">Marinococcus halophilus</name>
    <dbReference type="NCBI Taxonomy" id="1371"/>
    <lineage>
        <taxon>Bacteria</taxon>
        <taxon>Bacillati</taxon>
        <taxon>Bacillota</taxon>
        <taxon>Bacilli</taxon>
        <taxon>Bacillales</taxon>
        <taxon>Bacillaceae</taxon>
        <taxon>Marinococcus</taxon>
    </lineage>
</organism>
<evidence type="ECO:0000259" key="3">
    <source>
        <dbReference type="Pfam" id="PF00291"/>
    </source>
</evidence>
<dbReference type="InterPro" id="IPR010081">
    <property type="entry name" value="DiNH2opropionate_NH3_lyase"/>
</dbReference>
<protein>
    <submittedName>
        <fullName evidence="4">PLP-dependent lyase/thiolase</fullName>
    </submittedName>
</protein>
<dbReference type="GO" id="GO:0030170">
    <property type="term" value="F:pyridoxal phosphate binding"/>
    <property type="evidence" value="ECO:0007669"/>
    <property type="project" value="InterPro"/>
</dbReference>
<dbReference type="Proteomes" id="UP000321051">
    <property type="component" value="Unassembled WGS sequence"/>
</dbReference>